<feature type="transmembrane region" description="Helical" evidence="10">
    <location>
        <begin position="40"/>
        <end position="64"/>
    </location>
</feature>
<keyword evidence="6" id="KW-0804">Transcription</keyword>
<evidence type="ECO:0000256" key="2">
    <source>
        <dbReference type="ARBA" id="ARBA00022833"/>
    </source>
</evidence>
<feature type="compositionally biased region" description="Low complexity" evidence="9">
    <location>
        <begin position="221"/>
        <end position="230"/>
    </location>
</feature>
<feature type="compositionally biased region" description="Polar residues" evidence="9">
    <location>
        <begin position="306"/>
        <end position="322"/>
    </location>
</feature>
<evidence type="ECO:0000256" key="3">
    <source>
        <dbReference type="ARBA" id="ARBA00023015"/>
    </source>
</evidence>
<evidence type="ECO:0000313" key="13">
    <source>
        <dbReference type="Proteomes" id="UP000235672"/>
    </source>
</evidence>
<evidence type="ECO:0000259" key="11">
    <source>
        <dbReference type="PROSITE" id="PS50048"/>
    </source>
</evidence>
<keyword evidence="10" id="KW-0472">Membrane</keyword>
<evidence type="ECO:0000256" key="7">
    <source>
        <dbReference type="ARBA" id="ARBA00023242"/>
    </source>
</evidence>
<feature type="compositionally biased region" description="Polar residues" evidence="9">
    <location>
        <begin position="274"/>
        <end position="291"/>
    </location>
</feature>
<gene>
    <name evidence="12" type="ORF">NA56DRAFT_329512</name>
</gene>
<proteinExistence type="inferred from homology"/>
<dbReference type="PROSITE" id="PS50048">
    <property type="entry name" value="ZN2_CY6_FUNGAL_2"/>
    <property type="match status" value="1"/>
</dbReference>
<evidence type="ECO:0000256" key="10">
    <source>
        <dbReference type="SAM" id="Phobius"/>
    </source>
</evidence>
<keyword evidence="3" id="KW-0805">Transcription regulation</keyword>
<keyword evidence="1" id="KW-0479">Metal-binding</keyword>
<dbReference type="AlphaFoldDB" id="A0A2J6PNX1"/>
<keyword evidence="5" id="KW-0010">Activator</keyword>
<feature type="domain" description="Zn(2)-C6 fungal-type" evidence="11">
    <location>
        <begin position="175"/>
        <end position="204"/>
    </location>
</feature>
<evidence type="ECO:0000256" key="6">
    <source>
        <dbReference type="ARBA" id="ARBA00023163"/>
    </source>
</evidence>
<feature type="region of interest" description="Disordered" evidence="9">
    <location>
        <begin position="137"/>
        <end position="166"/>
    </location>
</feature>
<sequence>MEGLTHVQNNCSRARTSGLVLPRSSLECREQLECNRFQDYALFASVCCCSMLVPPFLCGVIFSYEPSNSFHTPHLRCATLRVEKTRKVALSVQKMLSDMASNKDVPSNYMQPSLDILAHQLQYGLQQMEQSVRINQNSGAHDKGHNCKHRQHPYHGTGAKSANDSSRIRRRITLACDQCNQQRTKCDGQSPCARCSNFDSGCTYVRQRKKRGKVSRKDLAQRAAAAANQQKSPMDQALDEQSPLETPITSGSSITLPANDTRDFQQPKAFTARDLTSTELNGRTPTRQQLQGRWDAGSHEGEKSNNHQMHAPNSLQFDQTGSPISLNLDDYSSTPEYRSVLYLQMIDCNNPSTFTTAQMNTSCHTNSPYSIHARNPTQYLVNSQGLLYSDENPLSGFSIRSDVASPGEWITLRSPSHQGLKYEYLDKSNHS</sequence>
<name>A0A2J6PNX1_9HELO</name>
<dbReference type="Gene3D" id="4.10.240.10">
    <property type="entry name" value="Zn(2)-C6 fungal-type DNA-binding domain"/>
    <property type="match status" value="1"/>
</dbReference>
<dbReference type="FunFam" id="4.10.240.10:FF:000004">
    <property type="entry name" value="Xylanolytic transcriptional activator XlnR"/>
    <property type="match status" value="1"/>
</dbReference>
<keyword evidence="4" id="KW-0238">DNA-binding</keyword>
<dbReference type="STRING" id="1745343.A0A2J6PNX1"/>
<dbReference type="PANTHER" id="PTHR47663">
    <property type="entry name" value="XYLANOLYTIC TRANSCRIPTIONAL ACTIVATOR XLNR-RELATED"/>
    <property type="match status" value="1"/>
</dbReference>
<evidence type="ECO:0000256" key="9">
    <source>
        <dbReference type="SAM" id="MobiDB-lite"/>
    </source>
</evidence>
<evidence type="ECO:0000256" key="8">
    <source>
        <dbReference type="ARBA" id="ARBA00037990"/>
    </source>
</evidence>
<dbReference type="SMART" id="SM00066">
    <property type="entry name" value="GAL4"/>
    <property type="match status" value="1"/>
</dbReference>
<dbReference type="InterPro" id="IPR036864">
    <property type="entry name" value="Zn2-C6_fun-type_DNA-bd_sf"/>
</dbReference>
<keyword evidence="10" id="KW-0812">Transmembrane</keyword>
<feature type="compositionally biased region" description="Basic and acidic residues" evidence="9">
    <location>
        <begin position="296"/>
        <end position="305"/>
    </location>
</feature>
<dbReference type="GO" id="GO:0000981">
    <property type="term" value="F:DNA-binding transcription factor activity, RNA polymerase II-specific"/>
    <property type="evidence" value="ECO:0007669"/>
    <property type="project" value="InterPro"/>
</dbReference>
<dbReference type="CDD" id="cd00067">
    <property type="entry name" value="GAL4"/>
    <property type="match status" value="1"/>
</dbReference>
<dbReference type="EMBL" id="KZ613511">
    <property type="protein sequence ID" value="PMD15725.1"/>
    <property type="molecule type" value="Genomic_DNA"/>
</dbReference>
<dbReference type="InterPro" id="IPR001138">
    <property type="entry name" value="Zn2Cys6_DnaBD"/>
</dbReference>
<dbReference type="OrthoDB" id="5365785at2759"/>
<accession>A0A2J6PNX1</accession>
<reference evidence="12 13" key="1">
    <citation type="submission" date="2016-05" db="EMBL/GenBank/DDBJ databases">
        <title>A degradative enzymes factory behind the ericoid mycorrhizal symbiosis.</title>
        <authorList>
            <consortium name="DOE Joint Genome Institute"/>
            <person name="Martino E."/>
            <person name="Morin E."/>
            <person name="Grelet G."/>
            <person name="Kuo A."/>
            <person name="Kohler A."/>
            <person name="Daghino S."/>
            <person name="Barry K."/>
            <person name="Choi C."/>
            <person name="Cichocki N."/>
            <person name="Clum A."/>
            <person name="Copeland A."/>
            <person name="Hainaut M."/>
            <person name="Haridas S."/>
            <person name="Labutti K."/>
            <person name="Lindquist E."/>
            <person name="Lipzen A."/>
            <person name="Khouja H.-R."/>
            <person name="Murat C."/>
            <person name="Ohm R."/>
            <person name="Olson A."/>
            <person name="Spatafora J."/>
            <person name="Veneault-Fourrey C."/>
            <person name="Henrissat B."/>
            <person name="Grigoriev I."/>
            <person name="Martin F."/>
            <person name="Perotto S."/>
        </authorList>
    </citation>
    <scope>NUCLEOTIDE SEQUENCE [LARGE SCALE GENOMIC DNA]</scope>
    <source>
        <strain evidence="12 13">UAMH 7357</strain>
    </source>
</reference>
<evidence type="ECO:0000256" key="1">
    <source>
        <dbReference type="ARBA" id="ARBA00022723"/>
    </source>
</evidence>
<dbReference type="PANTHER" id="PTHR47663:SF1">
    <property type="entry name" value="XYLANOLYTIC TRANSCRIPTIONAL ACTIVATOR XLNR-RELATED"/>
    <property type="match status" value="1"/>
</dbReference>
<evidence type="ECO:0000256" key="4">
    <source>
        <dbReference type="ARBA" id="ARBA00023125"/>
    </source>
</evidence>
<comment type="similarity">
    <text evidence="8">Belongs to the xlnR/xlr1 family.</text>
</comment>
<keyword evidence="7" id="KW-0539">Nucleus</keyword>
<keyword evidence="10" id="KW-1133">Transmembrane helix</keyword>
<dbReference type="Proteomes" id="UP000235672">
    <property type="component" value="Unassembled WGS sequence"/>
</dbReference>
<feature type="compositionally biased region" description="Polar residues" evidence="9">
    <location>
        <begin position="243"/>
        <end position="258"/>
    </location>
</feature>
<dbReference type="InterPro" id="IPR051439">
    <property type="entry name" value="XlnR/Xlr1"/>
</dbReference>
<organism evidence="12 13">
    <name type="scientific">Hyaloscypha hepaticicola</name>
    <dbReference type="NCBI Taxonomy" id="2082293"/>
    <lineage>
        <taxon>Eukaryota</taxon>
        <taxon>Fungi</taxon>
        <taxon>Dikarya</taxon>
        <taxon>Ascomycota</taxon>
        <taxon>Pezizomycotina</taxon>
        <taxon>Leotiomycetes</taxon>
        <taxon>Helotiales</taxon>
        <taxon>Hyaloscyphaceae</taxon>
        <taxon>Hyaloscypha</taxon>
    </lineage>
</organism>
<protein>
    <recommendedName>
        <fullName evidence="11">Zn(2)-C6 fungal-type domain-containing protein</fullName>
    </recommendedName>
</protein>
<dbReference type="Pfam" id="PF00172">
    <property type="entry name" value="Zn_clus"/>
    <property type="match status" value="1"/>
</dbReference>
<dbReference type="GO" id="GO:0003677">
    <property type="term" value="F:DNA binding"/>
    <property type="evidence" value="ECO:0007669"/>
    <property type="project" value="UniProtKB-KW"/>
</dbReference>
<evidence type="ECO:0000313" key="12">
    <source>
        <dbReference type="EMBL" id="PMD15725.1"/>
    </source>
</evidence>
<feature type="region of interest" description="Disordered" evidence="9">
    <location>
        <begin position="209"/>
        <end position="322"/>
    </location>
</feature>
<keyword evidence="2" id="KW-0862">Zinc</keyword>
<dbReference type="GO" id="GO:0008270">
    <property type="term" value="F:zinc ion binding"/>
    <property type="evidence" value="ECO:0007669"/>
    <property type="project" value="InterPro"/>
</dbReference>
<dbReference type="SUPFAM" id="SSF57701">
    <property type="entry name" value="Zn2/Cys6 DNA-binding domain"/>
    <property type="match status" value="1"/>
</dbReference>
<keyword evidence="13" id="KW-1185">Reference proteome</keyword>
<evidence type="ECO:0000256" key="5">
    <source>
        <dbReference type="ARBA" id="ARBA00023159"/>
    </source>
</evidence>